<sequence>GVDLHGCLIDTLTQFMNYQPVVAGNQPNSSAGIQINFDAGKVRKESVSTQQYILLPLRSTGSKDPHNTDGDAAFNDKDNESKVYVSPSSSDKPKKHDEKDKREAKGKSLVDLFTGVRDLSDEFEEFFVNSTNRVNAASAPVTAVGPNSTNSTNSFNAAGPFDNVVNMPELEDIVYSDDEEDVGAEDDLSNLETNICVIPIPTTRGHKDHHVTQIIGDLTLASQTRSMARMVKEQGGLNQINDEDFHTCMFACFLSKEKPKKLHQALKDPSWIEAMQEGHTQEEGIDYDEVFSPITDVKSAFLYRTIEEEVYVFQALGFEDLIILIGFTMWLKHSMGCIKLLELCMRHWPTIY</sequence>
<dbReference type="EMBL" id="BKCJ010560881">
    <property type="protein sequence ID" value="GFB14038.1"/>
    <property type="molecule type" value="Genomic_DNA"/>
</dbReference>
<feature type="region of interest" description="Disordered" evidence="1">
    <location>
        <begin position="58"/>
        <end position="105"/>
    </location>
</feature>
<comment type="caution">
    <text evidence="2">The sequence shown here is derived from an EMBL/GenBank/DDBJ whole genome shotgun (WGS) entry which is preliminary data.</text>
</comment>
<evidence type="ECO:0000313" key="2">
    <source>
        <dbReference type="EMBL" id="GFB14038.1"/>
    </source>
</evidence>
<organism evidence="2">
    <name type="scientific">Tanacetum cinerariifolium</name>
    <name type="common">Dalmatian daisy</name>
    <name type="synonym">Chrysanthemum cinerariifolium</name>
    <dbReference type="NCBI Taxonomy" id="118510"/>
    <lineage>
        <taxon>Eukaryota</taxon>
        <taxon>Viridiplantae</taxon>
        <taxon>Streptophyta</taxon>
        <taxon>Embryophyta</taxon>
        <taxon>Tracheophyta</taxon>
        <taxon>Spermatophyta</taxon>
        <taxon>Magnoliopsida</taxon>
        <taxon>eudicotyledons</taxon>
        <taxon>Gunneridae</taxon>
        <taxon>Pentapetalae</taxon>
        <taxon>asterids</taxon>
        <taxon>campanulids</taxon>
        <taxon>Asterales</taxon>
        <taxon>Asteraceae</taxon>
        <taxon>Asteroideae</taxon>
        <taxon>Anthemideae</taxon>
        <taxon>Anthemidinae</taxon>
        <taxon>Tanacetum</taxon>
    </lineage>
</organism>
<evidence type="ECO:0008006" key="3">
    <source>
        <dbReference type="Google" id="ProtNLM"/>
    </source>
</evidence>
<reference evidence="2" key="1">
    <citation type="journal article" date="2019" name="Sci. Rep.">
        <title>Draft genome of Tanacetum cinerariifolium, the natural source of mosquito coil.</title>
        <authorList>
            <person name="Yamashiro T."/>
            <person name="Shiraishi A."/>
            <person name="Satake H."/>
            <person name="Nakayama K."/>
        </authorList>
    </citation>
    <scope>NUCLEOTIDE SEQUENCE</scope>
</reference>
<accession>A0A699KXH7</accession>
<feature type="compositionally biased region" description="Basic and acidic residues" evidence="1">
    <location>
        <begin position="61"/>
        <end position="81"/>
    </location>
</feature>
<feature type="compositionally biased region" description="Basic and acidic residues" evidence="1">
    <location>
        <begin position="91"/>
        <end position="105"/>
    </location>
</feature>
<proteinExistence type="predicted"/>
<protein>
    <recommendedName>
        <fullName evidence="3">Reverse transcriptase Ty1/copia-type domain-containing protein</fullName>
    </recommendedName>
</protein>
<gene>
    <name evidence="2" type="ORF">Tci_686009</name>
</gene>
<dbReference type="AlphaFoldDB" id="A0A699KXH7"/>
<feature type="non-terminal residue" evidence="2">
    <location>
        <position position="1"/>
    </location>
</feature>
<name>A0A699KXH7_TANCI</name>
<evidence type="ECO:0000256" key="1">
    <source>
        <dbReference type="SAM" id="MobiDB-lite"/>
    </source>
</evidence>